<proteinExistence type="inferred from homology"/>
<evidence type="ECO:0000313" key="8">
    <source>
        <dbReference type="EMBL" id="CUM68913.1"/>
    </source>
</evidence>
<evidence type="ECO:0000256" key="1">
    <source>
        <dbReference type="ARBA" id="ARBA00004651"/>
    </source>
</evidence>
<dbReference type="SUPFAM" id="SSF103473">
    <property type="entry name" value="MFS general substrate transporter"/>
    <property type="match status" value="1"/>
</dbReference>
<accession>A0A173QTI1</accession>
<feature type="transmembrane region" description="Helical" evidence="7">
    <location>
        <begin position="101"/>
        <end position="124"/>
    </location>
</feature>
<dbReference type="InterPro" id="IPR036259">
    <property type="entry name" value="MFS_trans_sf"/>
</dbReference>
<evidence type="ECO:0000256" key="3">
    <source>
        <dbReference type="ARBA" id="ARBA00022448"/>
    </source>
</evidence>
<dbReference type="Pfam" id="PF07690">
    <property type="entry name" value="MFS_1"/>
    <property type="match status" value="1"/>
</dbReference>
<organism evidence="8 9">
    <name type="scientific">Coprococcus comes</name>
    <dbReference type="NCBI Taxonomy" id="410072"/>
    <lineage>
        <taxon>Bacteria</taxon>
        <taxon>Bacillati</taxon>
        <taxon>Bacillota</taxon>
        <taxon>Clostridia</taxon>
        <taxon>Lachnospirales</taxon>
        <taxon>Lachnospiraceae</taxon>
        <taxon>Coprococcus</taxon>
    </lineage>
</organism>
<dbReference type="InterPro" id="IPR051788">
    <property type="entry name" value="MFS_Transporter"/>
</dbReference>
<evidence type="ECO:0000313" key="9">
    <source>
        <dbReference type="Proteomes" id="UP000095727"/>
    </source>
</evidence>
<feature type="transmembrane region" description="Helical" evidence="7">
    <location>
        <begin position="12"/>
        <end position="34"/>
    </location>
</feature>
<keyword evidence="6 7" id="KW-0472">Membrane</keyword>
<dbReference type="EMBL" id="CYXR01000001">
    <property type="protein sequence ID" value="CUM68913.1"/>
    <property type="molecule type" value="Genomic_DNA"/>
</dbReference>
<protein>
    <submittedName>
        <fullName evidence="8">Putative sialic acid transporter</fullName>
    </submittedName>
</protein>
<keyword evidence="4 7" id="KW-0812">Transmembrane</keyword>
<feature type="transmembrane region" description="Helical" evidence="7">
    <location>
        <begin position="252"/>
        <end position="269"/>
    </location>
</feature>
<feature type="transmembrane region" description="Helical" evidence="7">
    <location>
        <begin position="171"/>
        <end position="193"/>
    </location>
</feature>
<comment type="subcellular location">
    <subcellularLocation>
        <location evidence="1">Cell membrane</location>
        <topology evidence="1">Multi-pass membrane protein</topology>
    </subcellularLocation>
</comment>
<dbReference type="PANTHER" id="PTHR23514">
    <property type="entry name" value="BYPASS OF STOP CODON PROTEIN 6"/>
    <property type="match status" value="1"/>
</dbReference>
<feature type="transmembrane region" description="Helical" evidence="7">
    <location>
        <begin position="46"/>
        <end position="68"/>
    </location>
</feature>
<keyword evidence="5 7" id="KW-1133">Transmembrane helix</keyword>
<sequence>MKKNTNCMQTIYACFIGYIVQAIVNNFVPLLFVTFQNNYHISLERITFLITLNFIIQLFVDLLSAFFIDRIGYRISILIAHILSAAGLILLTVLPEVFSSPYTGLVIAVIIYAIGGGLLEVLVSPIIEACPTDNKEKAMSLLHSFYCWGHVGVVLLSTAFFWFFGISHWKILALMWAVIPIFNTFLFRSAPIYSLHKEGEQGLSLRELCTSKIFWMLMLMMTCAGASEQAVSQWASTFAETSLHISKTLGDLAGPLTFAACMGASRLLYGKYGDRIRLDLFMRGSCILCILSYLCISILPFPALNLLGCALCGFSVGIMWPGLFSTASVSIPRGGTTMFALLALAGDLGCSGGPTLAGLVSSYAGGSLKTGIFAAIIFPAVLLLGLIKSKKSE</sequence>
<dbReference type="GO" id="GO:0005886">
    <property type="term" value="C:plasma membrane"/>
    <property type="evidence" value="ECO:0007669"/>
    <property type="project" value="UniProtKB-SubCell"/>
</dbReference>
<dbReference type="InterPro" id="IPR011701">
    <property type="entry name" value="MFS"/>
</dbReference>
<evidence type="ECO:0000256" key="7">
    <source>
        <dbReference type="SAM" id="Phobius"/>
    </source>
</evidence>
<evidence type="ECO:0000256" key="5">
    <source>
        <dbReference type="ARBA" id="ARBA00022989"/>
    </source>
</evidence>
<evidence type="ECO:0000256" key="6">
    <source>
        <dbReference type="ARBA" id="ARBA00023136"/>
    </source>
</evidence>
<dbReference type="PANTHER" id="PTHR23514:SF3">
    <property type="entry name" value="BYPASS OF STOP CODON PROTEIN 6"/>
    <property type="match status" value="1"/>
</dbReference>
<feature type="transmembrane region" description="Helical" evidence="7">
    <location>
        <begin position="281"/>
        <end position="299"/>
    </location>
</feature>
<dbReference type="GO" id="GO:0022857">
    <property type="term" value="F:transmembrane transporter activity"/>
    <property type="evidence" value="ECO:0007669"/>
    <property type="project" value="InterPro"/>
</dbReference>
<feature type="transmembrane region" description="Helical" evidence="7">
    <location>
        <begin position="370"/>
        <end position="387"/>
    </location>
</feature>
<feature type="transmembrane region" description="Helical" evidence="7">
    <location>
        <begin position="305"/>
        <end position="327"/>
    </location>
</feature>
<dbReference type="Gene3D" id="1.20.1250.20">
    <property type="entry name" value="MFS general substrate transporter like domains"/>
    <property type="match status" value="2"/>
</dbReference>
<feature type="transmembrane region" description="Helical" evidence="7">
    <location>
        <begin position="75"/>
        <end position="95"/>
    </location>
</feature>
<dbReference type="AlphaFoldDB" id="A0A173QTI1"/>
<name>A0A173QTI1_9FIRM</name>
<gene>
    <name evidence="8" type="ORF">ERS852574_00026</name>
</gene>
<feature type="transmembrane region" description="Helical" evidence="7">
    <location>
        <begin position="339"/>
        <end position="364"/>
    </location>
</feature>
<comment type="similarity">
    <text evidence="2">Belongs to the major facilitator superfamily.</text>
</comment>
<keyword evidence="3" id="KW-0813">Transport</keyword>
<dbReference type="RefSeq" id="WP_055155429.1">
    <property type="nucleotide sequence ID" value="NZ_CYXR01000001.1"/>
</dbReference>
<dbReference type="Proteomes" id="UP000095727">
    <property type="component" value="Unassembled WGS sequence"/>
</dbReference>
<reference evidence="8 9" key="1">
    <citation type="submission" date="2015-09" db="EMBL/GenBank/DDBJ databases">
        <authorList>
            <consortium name="Pathogen Informatics"/>
        </authorList>
    </citation>
    <scope>NUCLEOTIDE SEQUENCE [LARGE SCALE GENOMIC DNA]</scope>
    <source>
        <strain evidence="8 9">2789STDY5834962</strain>
    </source>
</reference>
<evidence type="ECO:0000256" key="4">
    <source>
        <dbReference type="ARBA" id="ARBA00022692"/>
    </source>
</evidence>
<feature type="transmembrane region" description="Helical" evidence="7">
    <location>
        <begin position="213"/>
        <end position="232"/>
    </location>
</feature>
<evidence type="ECO:0000256" key="2">
    <source>
        <dbReference type="ARBA" id="ARBA00008335"/>
    </source>
</evidence>
<feature type="transmembrane region" description="Helical" evidence="7">
    <location>
        <begin position="145"/>
        <end position="165"/>
    </location>
</feature>